<dbReference type="GO" id="GO:0016787">
    <property type="term" value="F:hydrolase activity"/>
    <property type="evidence" value="ECO:0007669"/>
    <property type="project" value="UniProtKB-KW"/>
</dbReference>
<comment type="similarity">
    <text evidence="2">Belongs to the metallo-beta-lactamase superfamily.</text>
</comment>
<comment type="caution">
    <text evidence="7">The sequence shown here is derived from an EMBL/GenBank/DDBJ whole genome shotgun (WGS) entry which is preliminary data.</text>
</comment>
<dbReference type="InterPro" id="IPR051013">
    <property type="entry name" value="MBL_superfamily_lactonases"/>
</dbReference>
<dbReference type="PANTHER" id="PTHR42978">
    <property type="entry name" value="QUORUM-QUENCHING LACTONASE YTNP-RELATED-RELATED"/>
    <property type="match status" value="1"/>
</dbReference>
<evidence type="ECO:0000259" key="6">
    <source>
        <dbReference type="SMART" id="SM00849"/>
    </source>
</evidence>
<gene>
    <name evidence="7" type="ORF">CLOBOL_06482</name>
</gene>
<evidence type="ECO:0000256" key="2">
    <source>
        <dbReference type="ARBA" id="ARBA00007749"/>
    </source>
</evidence>
<dbReference type="SMART" id="SM00849">
    <property type="entry name" value="Lactamase_B"/>
    <property type="match status" value="1"/>
</dbReference>
<accession>A8S339</accession>
<comment type="cofactor">
    <cofactor evidence="1">
        <name>Zn(2+)</name>
        <dbReference type="ChEBI" id="CHEBI:29105"/>
    </cofactor>
</comment>
<evidence type="ECO:0000313" key="8">
    <source>
        <dbReference type="Proteomes" id="UP000005396"/>
    </source>
</evidence>
<sequence length="343" mass="39223">MKEKERKINMPLTIRPLNSGYIPTKPLEYWYHFSCKKFVEKLGITNDSDQLPDFTFLIEGGDQLILVDTGMSWTEHADKYHHGPSVQRPGIDDIESRLAQVGFKPSDVDIVLFTHLHWDHVFYLEKFTKARFICHETEWDYAHNPIPLHYKSYCRPIIAKDGDVTCNDEFIAPYDQPGVKERFETVKGEAQIAPGVSVYESFGHCPGHMTVVVETEDGPYYCVGDSVFVMGNIDAPQTMQDELHYDICPPGRYVDIVAAWQTIRDTVRRCHEAGVDPHKHLLLAHDIILSAAVEKYEDTHENRLPVIGLKDTDFVFDEYKGAIIDKDAKKAAAKAKTKYFSQK</sequence>
<dbReference type="Pfam" id="PF00753">
    <property type="entry name" value="Lactamase_B"/>
    <property type="match status" value="1"/>
</dbReference>
<dbReference type="PANTHER" id="PTHR42978:SF7">
    <property type="entry name" value="METALLO-HYDROLASE RV2300C-RELATED"/>
    <property type="match status" value="1"/>
</dbReference>
<reference evidence="7 8" key="1">
    <citation type="submission" date="2007-08" db="EMBL/GenBank/DDBJ databases">
        <authorList>
            <person name="Fulton L."/>
            <person name="Clifton S."/>
            <person name="Fulton B."/>
            <person name="Xu J."/>
            <person name="Minx P."/>
            <person name="Pepin K.H."/>
            <person name="Johnson M."/>
            <person name="Thiruvilangam P."/>
            <person name="Bhonagiri V."/>
            <person name="Nash W.E."/>
            <person name="Mardis E.R."/>
            <person name="Wilson R.K."/>
        </authorList>
    </citation>
    <scope>NUCLEOTIDE SEQUENCE [LARGE SCALE GENOMIC DNA]</scope>
    <source>
        <strain evidence="8">ATCC BAA-613 / DSM 15670 / CCUG 46953 / JCM 12243 / WAL 16351</strain>
    </source>
</reference>
<keyword evidence="4" id="KW-0378">Hydrolase</keyword>
<evidence type="ECO:0000313" key="7">
    <source>
        <dbReference type="EMBL" id="EDP13243.1"/>
    </source>
</evidence>
<dbReference type="GO" id="GO:0046872">
    <property type="term" value="F:metal ion binding"/>
    <property type="evidence" value="ECO:0007669"/>
    <property type="project" value="UniProtKB-KW"/>
</dbReference>
<evidence type="ECO:0000256" key="5">
    <source>
        <dbReference type="ARBA" id="ARBA00022833"/>
    </source>
</evidence>
<dbReference type="SUPFAM" id="SSF56281">
    <property type="entry name" value="Metallo-hydrolase/oxidoreductase"/>
    <property type="match status" value="1"/>
</dbReference>
<dbReference type="HOGENOM" id="CLU_030571_3_3_9"/>
<reference evidence="7 8" key="2">
    <citation type="submission" date="2007-09" db="EMBL/GenBank/DDBJ databases">
        <title>Draft genome sequence of Clostridium bolteae (ATCC BAA-613).</title>
        <authorList>
            <person name="Sudarsanam P."/>
            <person name="Ley R."/>
            <person name="Guruge J."/>
            <person name="Turnbaugh P.J."/>
            <person name="Mahowald M."/>
            <person name="Liep D."/>
            <person name="Gordon J."/>
        </authorList>
    </citation>
    <scope>NUCLEOTIDE SEQUENCE [LARGE SCALE GENOMIC DNA]</scope>
    <source>
        <strain evidence="8">ATCC BAA-613 / DSM 15670 / CCUG 46953 / JCM 12243 / WAL 16351</strain>
    </source>
</reference>
<dbReference type="eggNOG" id="COG0491">
    <property type="taxonomic scope" value="Bacteria"/>
</dbReference>
<dbReference type="AlphaFoldDB" id="A8S339"/>
<evidence type="ECO:0000256" key="4">
    <source>
        <dbReference type="ARBA" id="ARBA00022801"/>
    </source>
</evidence>
<dbReference type="InterPro" id="IPR001279">
    <property type="entry name" value="Metallo-B-lactamas"/>
</dbReference>
<evidence type="ECO:0000256" key="3">
    <source>
        <dbReference type="ARBA" id="ARBA00022723"/>
    </source>
</evidence>
<dbReference type="InterPro" id="IPR036866">
    <property type="entry name" value="RibonucZ/Hydroxyglut_hydro"/>
</dbReference>
<keyword evidence="5" id="KW-0862">Zinc</keyword>
<dbReference type="EMBL" id="ABCC02000053">
    <property type="protein sequence ID" value="EDP13243.1"/>
    <property type="molecule type" value="Genomic_DNA"/>
</dbReference>
<dbReference type="CDD" id="cd07729">
    <property type="entry name" value="AHL_lactonase_MBL-fold"/>
    <property type="match status" value="1"/>
</dbReference>
<dbReference type="Proteomes" id="UP000005396">
    <property type="component" value="Unassembled WGS sequence"/>
</dbReference>
<dbReference type="Gene3D" id="3.60.15.10">
    <property type="entry name" value="Ribonuclease Z/Hydroxyacylglutathione hydrolase-like"/>
    <property type="match status" value="1"/>
</dbReference>
<organism evidence="7 8">
    <name type="scientific">Enterocloster bolteae (strain ATCC BAA-613 / DSM 15670 / CCUG 46953 / JCM 12243 / WAL 16351)</name>
    <name type="common">Clostridium bolteae</name>
    <dbReference type="NCBI Taxonomy" id="411902"/>
    <lineage>
        <taxon>Bacteria</taxon>
        <taxon>Bacillati</taxon>
        <taxon>Bacillota</taxon>
        <taxon>Clostridia</taxon>
        <taxon>Lachnospirales</taxon>
        <taxon>Lachnospiraceae</taxon>
        <taxon>Enterocloster</taxon>
    </lineage>
</organism>
<keyword evidence="3" id="KW-0479">Metal-binding</keyword>
<evidence type="ECO:0000256" key="1">
    <source>
        <dbReference type="ARBA" id="ARBA00001947"/>
    </source>
</evidence>
<name>A8S339_ENTBW</name>
<feature type="domain" description="Metallo-beta-lactamase" evidence="6">
    <location>
        <begin position="52"/>
        <end position="278"/>
    </location>
</feature>
<protein>
    <recommendedName>
        <fullName evidence="6">Metallo-beta-lactamase domain-containing protein</fullName>
    </recommendedName>
</protein>
<dbReference type="PaxDb" id="411902-CLOBOL_06482"/>
<proteinExistence type="inferred from homology"/>